<dbReference type="PATRIC" id="fig|29290.4.peg.208"/>
<dbReference type="InterPro" id="IPR028994">
    <property type="entry name" value="Integrin_alpha_N"/>
</dbReference>
<gene>
    <name evidence="2" type="ORF">MBAV_000149</name>
</gene>
<dbReference type="PANTHER" id="PTHR46580:SF2">
    <property type="entry name" value="MAM DOMAIN-CONTAINING PROTEIN"/>
    <property type="match status" value="1"/>
</dbReference>
<dbReference type="Proteomes" id="UP000033423">
    <property type="component" value="Unassembled WGS sequence"/>
</dbReference>
<sequence length="154" mass="16388">MSSCSRVSDFNGDGRSDILWRHSSGMVYVTLMYGSTITSGSGKVTTIGSDWDIAGVSDFNGDGKSDILWRHSSGMVYVTLMDGSTITSGSGKVTTVSSDWDILFSLGDDYNGNGRGDILWRHSSGDVYITLMDGVTITSGSGKVTTVGSDWVIE</sequence>
<dbReference type="EMBL" id="LACI01000072">
    <property type="protein sequence ID" value="KJU87656.1"/>
    <property type="molecule type" value="Genomic_DNA"/>
</dbReference>
<evidence type="ECO:0000313" key="2">
    <source>
        <dbReference type="EMBL" id="KJU87656.1"/>
    </source>
</evidence>
<evidence type="ECO:0000313" key="3">
    <source>
        <dbReference type="Proteomes" id="UP000033423"/>
    </source>
</evidence>
<dbReference type="PANTHER" id="PTHR46580">
    <property type="entry name" value="SENSOR KINASE-RELATED"/>
    <property type="match status" value="1"/>
</dbReference>
<proteinExistence type="predicted"/>
<dbReference type="SUPFAM" id="SSF69318">
    <property type="entry name" value="Integrin alpha N-terminal domain"/>
    <property type="match status" value="1"/>
</dbReference>
<evidence type="ECO:0000256" key="1">
    <source>
        <dbReference type="ARBA" id="ARBA00022729"/>
    </source>
</evidence>
<comment type="caution">
    <text evidence="2">The sequence shown here is derived from an EMBL/GenBank/DDBJ whole genome shotgun (WGS) entry which is preliminary data.</text>
</comment>
<organism evidence="2 3">
    <name type="scientific">Candidatus Magnetobacterium bavaricum</name>
    <dbReference type="NCBI Taxonomy" id="29290"/>
    <lineage>
        <taxon>Bacteria</taxon>
        <taxon>Pseudomonadati</taxon>
        <taxon>Nitrospirota</taxon>
        <taxon>Thermodesulfovibrionia</taxon>
        <taxon>Thermodesulfovibrionales</taxon>
        <taxon>Candidatus Magnetobacteriaceae</taxon>
        <taxon>Candidatus Magnetobacterium</taxon>
    </lineage>
</organism>
<dbReference type="Gene3D" id="2.130.10.130">
    <property type="entry name" value="Integrin alpha, N-terminal"/>
    <property type="match status" value="1"/>
</dbReference>
<keyword evidence="1" id="KW-0732">Signal</keyword>
<accession>A0A0F3H0G2</accession>
<dbReference type="Pfam" id="PF13517">
    <property type="entry name" value="FG-GAP_3"/>
    <property type="match status" value="1"/>
</dbReference>
<dbReference type="AlphaFoldDB" id="A0A0F3H0G2"/>
<keyword evidence="3" id="KW-1185">Reference proteome</keyword>
<reference evidence="2 3" key="1">
    <citation type="submission" date="2015-02" db="EMBL/GenBank/DDBJ databases">
        <title>Single-cell genomics of uncultivated deep-branching MTB reveals a conserved set of magnetosome genes.</title>
        <authorList>
            <person name="Kolinko S."/>
            <person name="Richter M."/>
            <person name="Glockner F.O."/>
            <person name="Brachmann A."/>
            <person name="Schuler D."/>
        </authorList>
    </citation>
    <scope>NUCLEOTIDE SEQUENCE [LARGE SCALE GENOMIC DNA]</scope>
    <source>
        <strain evidence="2">TM-1</strain>
    </source>
</reference>
<protein>
    <submittedName>
        <fullName evidence="2">FG-GAP repeat domain-containing protein</fullName>
    </submittedName>
</protein>
<dbReference type="InterPro" id="IPR013517">
    <property type="entry name" value="FG-GAP"/>
</dbReference>
<name>A0A0F3H0G2_9BACT</name>